<evidence type="ECO:0000256" key="2">
    <source>
        <dbReference type="ARBA" id="ARBA00022723"/>
    </source>
</evidence>
<dbReference type="PANTHER" id="PTHR43498:SF1">
    <property type="entry name" value="COB--COM HETERODISULFIDE REDUCTASE IRON-SULFUR SUBUNIT A"/>
    <property type="match status" value="1"/>
</dbReference>
<reference evidence="6 7" key="1">
    <citation type="submission" date="2017-10" db="EMBL/GenBank/DDBJ databases">
        <title>Bacillus sp. nov., a halophilic bacterium isolated from a Keqin Lake.</title>
        <authorList>
            <person name="Wang H."/>
        </authorList>
    </citation>
    <scope>NUCLEOTIDE SEQUENCE [LARGE SCALE GENOMIC DNA]</scope>
    <source>
        <strain evidence="6 7">KQ-12</strain>
    </source>
</reference>
<organism evidence="6 7">
    <name type="scientific">Salipaludibacillus keqinensis</name>
    <dbReference type="NCBI Taxonomy" id="2045207"/>
    <lineage>
        <taxon>Bacteria</taxon>
        <taxon>Bacillati</taxon>
        <taxon>Bacillota</taxon>
        <taxon>Bacilli</taxon>
        <taxon>Bacillales</taxon>
        <taxon>Bacillaceae</taxon>
    </lineage>
</organism>
<dbReference type="GO" id="GO:0016491">
    <property type="term" value="F:oxidoreductase activity"/>
    <property type="evidence" value="ECO:0007669"/>
    <property type="project" value="UniProtKB-KW"/>
</dbReference>
<evidence type="ECO:0000256" key="5">
    <source>
        <dbReference type="ARBA" id="ARBA00023014"/>
    </source>
</evidence>
<dbReference type="EMBL" id="PDOD01000003">
    <property type="protein sequence ID" value="PYZ92745.1"/>
    <property type="molecule type" value="Genomic_DNA"/>
</dbReference>
<dbReference type="Proteomes" id="UP000248214">
    <property type="component" value="Unassembled WGS sequence"/>
</dbReference>
<dbReference type="InterPro" id="IPR036188">
    <property type="entry name" value="FAD/NAD-bd_sf"/>
</dbReference>
<comment type="caution">
    <text evidence="6">The sequence shown here is derived from an EMBL/GenBank/DDBJ whole genome shotgun (WGS) entry which is preliminary data.</text>
</comment>
<evidence type="ECO:0000256" key="4">
    <source>
        <dbReference type="ARBA" id="ARBA00023004"/>
    </source>
</evidence>
<sequence>MTIESDFQYETTIPVTAHYETIVIGGGWAGVTAACASARKGAKTLLIEKSNCLGGNATQALVGPFMPFSVKDKPLVKGIFQDIRDDVVLREGASGESRGFDVEILKQVLNETVEKYDVELLLHTALIDVVKEGRTVKGALIHNKSGLQLVTADYFIDTSGDADLVHLAGGQYVVGRKEDGLTQAMTKMFKIANVNMDEVIQYCQSNSEHFMFIEDEELVSIAGFKDLVKEYKNKGEFPLPQDYIFFVSTNRRDEVLVNTTRVVLKSGISGSDITAAELESLNQAHAVMNVLKNEVPGMERAYISTTGSHIGIRETRRIVGDYVLTRDDVLYARKFHDAITHGAYPIDIHNPKGEGGELTDIKENEYYDIPYRSLVPVDFDNVLVAGRCLSATHSAHSSARIQATCAAMGEAVGTAAGIASEQKISVREVDLSSLQKYLHEHGHIVKPDYVERVEVT</sequence>
<evidence type="ECO:0000256" key="1">
    <source>
        <dbReference type="ARBA" id="ARBA00022485"/>
    </source>
</evidence>
<keyword evidence="5" id="KW-0411">Iron-sulfur</keyword>
<keyword evidence="2" id="KW-0479">Metal-binding</keyword>
<dbReference type="GO" id="GO:0046872">
    <property type="term" value="F:metal ion binding"/>
    <property type="evidence" value="ECO:0007669"/>
    <property type="project" value="UniProtKB-KW"/>
</dbReference>
<dbReference type="PANTHER" id="PTHR43498">
    <property type="entry name" value="FERREDOXIN:COB-COM HETERODISULFIDE REDUCTASE SUBUNIT A"/>
    <property type="match status" value="1"/>
</dbReference>
<keyword evidence="1" id="KW-0004">4Fe-4S</keyword>
<dbReference type="RefSeq" id="WP_110610293.1">
    <property type="nucleotide sequence ID" value="NZ_PDOD01000003.1"/>
</dbReference>
<dbReference type="AlphaFoldDB" id="A0A323TTH7"/>
<dbReference type="OrthoDB" id="9777740at2"/>
<gene>
    <name evidence="6" type="ORF">CR194_13915</name>
</gene>
<keyword evidence="4" id="KW-0408">Iron</keyword>
<dbReference type="Pfam" id="PF12831">
    <property type="entry name" value="FAD_oxidored"/>
    <property type="match status" value="1"/>
</dbReference>
<keyword evidence="3" id="KW-0560">Oxidoreductase</keyword>
<name>A0A323TTH7_9BACI</name>
<accession>A0A323TTH7</accession>
<dbReference type="InterPro" id="IPR039650">
    <property type="entry name" value="HdrA-like"/>
</dbReference>
<dbReference type="GO" id="GO:0051539">
    <property type="term" value="F:4 iron, 4 sulfur cluster binding"/>
    <property type="evidence" value="ECO:0007669"/>
    <property type="project" value="UniProtKB-KW"/>
</dbReference>
<evidence type="ECO:0000313" key="7">
    <source>
        <dbReference type="Proteomes" id="UP000248214"/>
    </source>
</evidence>
<protein>
    <submittedName>
        <fullName evidence="6">FAD-dependent oxidoreductase</fullName>
    </submittedName>
</protein>
<evidence type="ECO:0000313" key="6">
    <source>
        <dbReference type="EMBL" id="PYZ92745.1"/>
    </source>
</evidence>
<evidence type="ECO:0000256" key="3">
    <source>
        <dbReference type="ARBA" id="ARBA00023002"/>
    </source>
</evidence>
<proteinExistence type="predicted"/>
<dbReference type="SUPFAM" id="SSF51905">
    <property type="entry name" value="FAD/NAD(P)-binding domain"/>
    <property type="match status" value="1"/>
</dbReference>
<keyword evidence="7" id="KW-1185">Reference proteome</keyword>
<dbReference type="Gene3D" id="3.50.50.60">
    <property type="entry name" value="FAD/NAD(P)-binding domain"/>
    <property type="match status" value="1"/>
</dbReference>